<dbReference type="PROSITE" id="PS51257">
    <property type="entry name" value="PROKAR_LIPOPROTEIN"/>
    <property type="match status" value="1"/>
</dbReference>
<dbReference type="OrthoDB" id="4455233at2"/>
<dbReference type="STRING" id="1317117.ATO7_08872"/>
<evidence type="ECO:0000313" key="2">
    <source>
        <dbReference type="EMBL" id="ORE87140.1"/>
    </source>
</evidence>
<dbReference type="RefSeq" id="WP_146680246.1">
    <property type="nucleotide sequence ID" value="NZ_AQQV01000002.1"/>
</dbReference>
<protein>
    <recommendedName>
        <fullName evidence="4">Lipoprotein</fullName>
    </recommendedName>
</protein>
<accession>A0A1Y1SDS9</accession>
<name>A0A1Y1SDS9_9GAMM</name>
<dbReference type="AlphaFoldDB" id="A0A1Y1SDS9"/>
<feature type="signal peptide" evidence="1">
    <location>
        <begin position="1"/>
        <end position="27"/>
    </location>
</feature>
<dbReference type="EMBL" id="AQQV01000002">
    <property type="protein sequence ID" value="ORE87140.1"/>
    <property type="molecule type" value="Genomic_DNA"/>
</dbReference>
<keyword evidence="1" id="KW-0732">Signal</keyword>
<evidence type="ECO:0008006" key="4">
    <source>
        <dbReference type="Google" id="ProtNLM"/>
    </source>
</evidence>
<keyword evidence="3" id="KW-1185">Reference proteome</keyword>
<dbReference type="Proteomes" id="UP000192342">
    <property type="component" value="Unassembled WGS sequence"/>
</dbReference>
<feature type="chain" id="PRO_5012847256" description="Lipoprotein" evidence="1">
    <location>
        <begin position="28"/>
        <end position="276"/>
    </location>
</feature>
<organism evidence="2 3">
    <name type="scientific">Oceanococcus atlanticus</name>
    <dbReference type="NCBI Taxonomy" id="1317117"/>
    <lineage>
        <taxon>Bacteria</taxon>
        <taxon>Pseudomonadati</taxon>
        <taxon>Pseudomonadota</taxon>
        <taxon>Gammaproteobacteria</taxon>
        <taxon>Chromatiales</taxon>
        <taxon>Oceanococcaceae</taxon>
        <taxon>Oceanococcus</taxon>
    </lineage>
</organism>
<gene>
    <name evidence="2" type="ORF">ATO7_08872</name>
</gene>
<comment type="caution">
    <text evidence="2">The sequence shown here is derived from an EMBL/GenBank/DDBJ whole genome shotgun (WGS) entry which is preliminary data.</text>
</comment>
<proteinExistence type="predicted"/>
<evidence type="ECO:0000313" key="3">
    <source>
        <dbReference type="Proteomes" id="UP000192342"/>
    </source>
</evidence>
<evidence type="ECO:0000256" key="1">
    <source>
        <dbReference type="SAM" id="SignalP"/>
    </source>
</evidence>
<sequence length="276" mass="28613">MTSKKLATTLLAAATGGLAAGCGGVSATDNTPGDNDQSVLFTNTGENCRNFLIISPVTEANARKFVPAEFTLVQPPTAFVELADCPQGKINGVDVEGGYRIAEAAVFITPPDGGANPPLITNSAIYLLWQLDSNAELSNLKTTAGFAGELIENIELVVEPDATVPLLNNGYANVPYAVSPYQLNATLTPDSPPGPPLPNDLWHVGPNGPIHTFNDIYATDQVLAGLGTISVAEGSPLHELFGSTTVTGLAASGIGSFENTTQLRQDIQATKPEGAP</sequence>
<reference evidence="2 3" key="1">
    <citation type="submission" date="2013-04" db="EMBL/GenBank/DDBJ databases">
        <title>Oceanococcus atlanticus 22II-S10r2 Genome Sequencing.</title>
        <authorList>
            <person name="Lai Q."/>
            <person name="Li G."/>
            <person name="Shao Z."/>
        </authorList>
    </citation>
    <scope>NUCLEOTIDE SEQUENCE [LARGE SCALE GENOMIC DNA]</scope>
    <source>
        <strain evidence="2 3">22II-S10r2</strain>
    </source>
</reference>